<keyword evidence="2" id="KW-1185">Reference proteome</keyword>
<dbReference type="Proteomes" id="UP000034076">
    <property type="component" value="Unassembled WGS sequence"/>
</dbReference>
<comment type="caution">
    <text evidence="1">The sequence shown here is derived from an EMBL/GenBank/DDBJ whole genome shotgun (WGS) entry which is preliminary data.</text>
</comment>
<proteinExistence type="predicted"/>
<evidence type="ECO:0000313" key="2">
    <source>
        <dbReference type="Proteomes" id="UP000034076"/>
    </source>
</evidence>
<evidence type="ECO:0000313" key="1">
    <source>
        <dbReference type="EMBL" id="KKI49885.1"/>
    </source>
</evidence>
<accession>A0A0M2NHY3</accession>
<protein>
    <submittedName>
        <fullName evidence="1">Uncharacterized protein</fullName>
    </submittedName>
</protein>
<reference evidence="1 2" key="1">
    <citation type="submission" date="2015-04" db="EMBL/GenBank/DDBJ databases">
        <title>Draft genome sequence of bacteremic isolate Catabacter hongkongensis type strain HKU16T.</title>
        <authorList>
            <person name="Lau S.K."/>
            <person name="Teng J.L."/>
            <person name="Huang Y."/>
            <person name="Curreem S.O."/>
            <person name="Tsui S.K."/>
            <person name="Woo P.C."/>
        </authorList>
    </citation>
    <scope>NUCLEOTIDE SEQUENCE [LARGE SCALE GENOMIC DNA]</scope>
    <source>
        <strain evidence="1 2">HKU16</strain>
    </source>
</reference>
<name>A0A0M2NHY3_9FIRM</name>
<dbReference type="EMBL" id="LAYJ01000116">
    <property type="protein sequence ID" value="KKI49885.1"/>
    <property type="molecule type" value="Genomic_DNA"/>
</dbReference>
<sequence>MRQAKHYAMISKVCFGKFLITAGISAQYQNDIQVVTL</sequence>
<dbReference type="STRING" id="270498.CHK_2693"/>
<dbReference type="AlphaFoldDB" id="A0A0M2NHY3"/>
<gene>
    <name evidence="1" type="ORF">CHK_2693</name>
</gene>
<organism evidence="1 2">
    <name type="scientific">Christensenella hongkongensis</name>
    <dbReference type="NCBI Taxonomy" id="270498"/>
    <lineage>
        <taxon>Bacteria</taxon>
        <taxon>Bacillati</taxon>
        <taxon>Bacillota</taxon>
        <taxon>Clostridia</taxon>
        <taxon>Christensenellales</taxon>
        <taxon>Christensenellaceae</taxon>
        <taxon>Christensenella</taxon>
    </lineage>
</organism>